<organism evidence="2 3">
    <name type="scientific">Paenibacillus ginsengarvi</name>
    <dbReference type="NCBI Taxonomy" id="400777"/>
    <lineage>
        <taxon>Bacteria</taxon>
        <taxon>Bacillati</taxon>
        <taxon>Bacillota</taxon>
        <taxon>Bacilli</taxon>
        <taxon>Bacillales</taxon>
        <taxon>Paenibacillaceae</taxon>
        <taxon>Paenibacillus</taxon>
    </lineage>
</organism>
<dbReference type="GO" id="GO:0005840">
    <property type="term" value="C:ribosome"/>
    <property type="evidence" value="ECO:0007669"/>
    <property type="project" value="UniProtKB-KW"/>
</dbReference>
<dbReference type="Pfam" id="PF01248">
    <property type="entry name" value="Ribosomal_L7Ae"/>
    <property type="match status" value="1"/>
</dbReference>
<proteinExistence type="predicted"/>
<evidence type="ECO:0000313" key="3">
    <source>
        <dbReference type="Proteomes" id="UP000282311"/>
    </source>
</evidence>
<keyword evidence="2" id="KW-0689">Ribosomal protein</keyword>
<dbReference type="Proteomes" id="UP000282311">
    <property type="component" value="Unassembled WGS sequence"/>
</dbReference>
<feature type="domain" description="Ribosomal protein eL8/eL30/eS12/Gadd45" evidence="1">
    <location>
        <begin position="8"/>
        <end position="93"/>
    </location>
</feature>
<protein>
    <submittedName>
        <fullName evidence="2">50S ribosomal protein L7ae</fullName>
    </submittedName>
</protein>
<dbReference type="InterPro" id="IPR029064">
    <property type="entry name" value="Ribosomal_eL30-like_sf"/>
</dbReference>
<dbReference type="RefSeq" id="WP_120745185.1">
    <property type="nucleotide sequence ID" value="NZ_RBAH01000001.1"/>
</dbReference>
<name>A0A3B0CTP4_9BACL</name>
<dbReference type="SUPFAM" id="SSF55315">
    <property type="entry name" value="L30e-like"/>
    <property type="match status" value="1"/>
</dbReference>
<accession>A0A3B0CTP4</accession>
<reference evidence="2 3" key="1">
    <citation type="journal article" date="2007" name="Int. J. Syst. Evol. Microbiol.">
        <title>Paenibacillus ginsengarvi sp. nov., isolated from soil from ginseng cultivation.</title>
        <authorList>
            <person name="Yoon M.H."/>
            <person name="Ten L.N."/>
            <person name="Im W.T."/>
        </authorList>
    </citation>
    <scope>NUCLEOTIDE SEQUENCE [LARGE SCALE GENOMIC DNA]</scope>
    <source>
        <strain evidence="2 3">KCTC 13059</strain>
    </source>
</reference>
<sequence length="110" mass="12040">MNKQSKALSYLGLAMRAGKLAFGDEGVLGAVRSGQARLVVLAEDASANTRKKFQDKCRHYNVELFECFNRYELGGAIGKEARVLVAVLDSGFAQLIRPCLVKPPEVEPIE</sequence>
<dbReference type="AlphaFoldDB" id="A0A3B0CTP4"/>
<dbReference type="EMBL" id="RBAH01000001">
    <property type="protein sequence ID" value="RKN86479.1"/>
    <property type="molecule type" value="Genomic_DNA"/>
</dbReference>
<keyword evidence="2" id="KW-0687">Ribonucleoprotein</keyword>
<dbReference type="OrthoDB" id="9794863at2"/>
<dbReference type="Gene3D" id="3.30.1330.30">
    <property type="match status" value="1"/>
</dbReference>
<comment type="caution">
    <text evidence="2">The sequence shown here is derived from an EMBL/GenBank/DDBJ whole genome shotgun (WGS) entry which is preliminary data.</text>
</comment>
<keyword evidence="3" id="KW-1185">Reference proteome</keyword>
<gene>
    <name evidence="2" type="ORF">D7M11_00465</name>
</gene>
<evidence type="ECO:0000259" key="1">
    <source>
        <dbReference type="Pfam" id="PF01248"/>
    </source>
</evidence>
<evidence type="ECO:0000313" key="2">
    <source>
        <dbReference type="EMBL" id="RKN86479.1"/>
    </source>
</evidence>
<dbReference type="InterPro" id="IPR004038">
    <property type="entry name" value="Ribosomal_eL8/eL30/eS12/Gad45"/>
</dbReference>